<dbReference type="AlphaFoldDB" id="A0A6N9TX74"/>
<organism evidence="3 4">
    <name type="scientific">Streptomyces halstedii</name>
    <dbReference type="NCBI Taxonomy" id="1944"/>
    <lineage>
        <taxon>Bacteria</taxon>
        <taxon>Bacillati</taxon>
        <taxon>Actinomycetota</taxon>
        <taxon>Actinomycetes</taxon>
        <taxon>Kitasatosporales</taxon>
        <taxon>Streptomycetaceae</taxon>
        <taxon>Streptomyces</taxon>
    </lineage>
</organism>
<keyword evidence="2" id="KW-0472">Membrane</keyword>
<feature type="transmembrane region" description="Helical" evidence="2">
    <location>
        <begin position="147"/>
        <end position="166"/>
    </location>
</feature>
<evidence type="ECO:0000256" key="2">
    <source>
        <dbReference type="SAM" id="Phobius"/>
    </source>
</evidence>
<keyword evidence="2" id="KW-0812">Transmembrane</keyword>
<keyword evidence="2" id="KW-1133">Transmembrane helix</keyword>
<feature type="transmembrane region" description="Helical" evidence="2">
    <location>
        <begin position="206"/>
        <end position="226"/>
    </location>
</feature>
<accession>A0A6N9TX74</accession>
<comment type="caution">
    <text evidence="3">The sequence shown here is derived from an EMBL/GenBank/DDBJ whole genome shotgun (WGS) entry which is preliminary data.</text>
</comment>
<evidence type="ECO:0000313" key="4">
    <source>
        <dbReference type="Proteomes" id="UP000471293"/>
    </source>
</evidence>
<feature type="transmembrane region" description="Helical" evidence="2">
    <location>
        <begin position="233"/>
        <end position="251"/>
    </location>
</feature>
<gene>
    <name evidence="3" type="ORF">G3I29_11395</name>
</gene>
<feature type="region of interest" description="Disordered" evidence="1">
    <location>
        <begin position="313"/>
        <end position="340"/>
    </location>
</feature>
<feature type="transmembrane region" description="Helical" evidence="2">
    <location>
        <begin position="173"/>
        <end position="194"/>
    </location>
</feature>
<dbReference type="EMBL" id="JAAGLQ010000223">
    <property type="protein sequence ID" value="NEA16120.1"/>
    <property type="molecule type" value="Genomic_DNA"/>
</dbReference>
<proteinExistence type="predicted"/>
<name>A0A6N9TX74_STRHA</name>
<dbReference type="Proteomes" id="UP000471293">
    <property type="component" value="Unassembled WGS sequence"/>
</dbReference>
<protein>
    <submittedName>
        <fullName evidence="3">ABC transporter permease</fullName>
    </submittedName>
</protein>
<sequence>MPAAPNRRAVAVVLLVPLMVTLALWAFAWPAARIAPRDLPVGVAGAGPAADQVQKGFEERGGAFEVHRYEDAAAARTAIQERAVYGAVVVTDGGPELLTASAASPVVSQLLTAAVGETAPAGTQVPVTDVVATPAGDPRGSVLGASILPLALAGVAAGAVVTLLGLRGVRAALTLTGASALVGIVATAIAHSWLGALAGAWWTEAGAVGLTVLAIGSAVAGFAALLGTRGIGLGAVLIVLLGNSFSGVTSAPELLPDPVGTIGQWLPPGAGGSLLRSVSFFDGNAAGGPALTLGVWVVLGLTAVVLAGRKRPGGDAGATSPDAVASAPVNTGTGAAAPVG</sequence>
<evidence type="ECO:0000313" key="3">
    <source>
        <dbReference type="EMBL" id="NEA16120.1"/>
    </source>
</evidence>
<dbReference type="RefSeq" id="WP_164344324.1">
    <property type="nucleotide sequence ID" value="NZ_JAAGLQ010000223.1"/>
</dbReference>
<evidence type="ECO:0000256" key="1">
    <source>
        <dbReference type="SAM" id="MobiDB-lite"/>
    </source>
</evidence>
<feature type="transmembrane region" description="Helical" evidence="2">
    <location>
        <begin position="286"/>
        <end position="307"/>
    </location>
</feature>
<reference evidence="3 4" key="1">
    <citation type="submission" date="2020-01" db="EMBL/GenBank/DDBJ databases">
        <title>Insect and environment-associated Actinomycetes.</title>
        <authorList>
            <person name="Currrie C."/>
            <person name="Chevrette M."/>
            <person name="Carlson C."/>
            <person name="Stubbendieck R."/>
            <person name="Wendt-Pienkowski E."/>
        </authorList>
    </citation>
    <scope>NUCLEOTIDE SEQUENCE [LARGE SCALE GENOMIC DNA]</scope>
    <source>
        <strain evidence="3 4">SID11342</strain>
    </source>
</reference>